<evidence type="ECO:0000313" key="2">
    <source>
        <dbReference type="Proteomes" id="UP001235939"/>
    </source>
</evidence>
<organism evidence="1 2">
    <name type="scientific">Cordylochernes scorpioides</name>
    <dbReference type="NCBI Taxonomy" id="51811"/>
    <lineage>
        <taxon>Eukaryota</taxon>
        <taxon>Metazoa</taxon>
        <taxon>Ecdysozoa</taxon>
        <taxon>Arthropoda</taxon>
        <taxon>Chelicerata</taxon>
        <taxon>Arachnida</taxon>
        <taxon>Pseudoscorpiones</taxon>
        <taxon>Cheliferoidea</taxon>
        <taxon>Chernetidae</taxon>
        <taxon>Cordylochernes</taxon>
    </lineage>
</organism>
<reference evidence="1 2" key="1">
    <citation type="submission" date="2022-03" db="EMBL/GenBank/DDBJ databases">
        <title>A chromosomal length assembly of Cordylochernes scorpioides.</title>
        <authorList>
            <person name="Zeh D."/>
            <person name="Zeh J."/>
        </authorList>
    </citation>
    <scope>NUCLEOTIDE SEQUENCE [LARGE SCALE GENOMIC DNA]</scope>
    <source>
        <strain evidence="1">IN4F17</strain>
        <tissue evidence="1">Whole Body</tissue>
    </source>
</reference>
<keyword evidence="2" id="KW-1185">Reference proteome</keyword>
<name>A0ABY6LW51_9ARAC</name>
<accession>A0ABY6LW51</accession>
<protein>
    <submittedName>
        <fullName evidence="1">Uncharacterized protein</fullName>
    </submittedName>
</protein>
<dbReference type="EMBL" id="CP092886">
    <property type="protein sequence ID" value="UYV83975.1"/>
    <property type="molecule type" value="Genomic_DNA"/>
</dbReference>
<sequence length="146" mass="17083">MKSNQRLFSILLQVTKLGFTLLIQKQNGDLLFGALRKNHLLLRKFAELKVKSGFIDIMKLEDRLELQSSAALYCILNVTLSISYERKNTSRVAEWTRHLPDRIELIVSRIQQNAFQQYLKKLSKADQEFNLEESMTMQDRTPQSKH</sequence>
<gene>
    <name evidence="1" type="ORF">LAZ67_X000763</name>
</gene>
<proteinExistence type="predicted"/>
<evidence type="ECO:0000313" key="1">
    <source>
        <dbReference type="EMBL" id="UYV83975.1"/>
    </source>
</evidence>
<dbReference type="Proteomes" id="UP001235939">
    <property type="component" value="Chromosome X"/>
</dbReference>